<evidence type="ECO:0000256" key="2">
    <source>
        <dbReference type="ARBA" id="ARBA00013064"/>
    </source>
</evidence>
<reference evidence="8" key="1">
    <citation type="submission" date="2021-01" db="EMBL/GenBank/DDBJ databases">
        <authorList>
            <person name="Corre E."/>
            <person name="Pelletier E."/>
            <person name="Niang G."/>
            <person name="Scheremetjew M."/>
            <person name="Finn R."/>
            <person name="Kale V."/>
            <person name="Holt S."/>
            <person name="Cochrane G."/>
            <person name="Meng A."/>
            <person name="Brown T."/>
            <person name="Cohen L."/>
        </authorList>
    </citation>
    <scope>NUCLEOTIDE SEQUENCE</scope>
    <source>
        <strain evidence="8">SoJaBio B1-5/56/2</strain>
    </source>
</reference>
<dbReference type="InterPro" id="IPR000340">
    <property type="entry name" value="Dual-sp_phosphatase_cat-dom"/>
</dbReference>
<evidence type="ECO:0000256" key="3">
    <source>
        <dbReference type="ARBA" id="ARBA00022801"/>
    </source>
</evidence>
<dbReference type="InterPro" id="IPR029021">
    <property type="entry name" value="Prot-tyrosine_phosphatase-like"/>
</dbReference>
<feature type="domain" description="Tyrosine specific protein phosphatases" evidence="7">
    <location>
        <begin position="69"/>
        <end position="126"/>
    </location>
</feature>
<dbReference type="Gene3D" id="3.90.190.10">
    <property type="entry name" value="Protein tyrosine phosphatase superfamily"/>
    <property type="match status" value="1"/>
</dbReference>
<dbReference type="EMBL" id="HBKR01026661">
    <property type="protein sequence ID" value="CAE2319626.1"/>
    <property type="molecule type" value="Transcribed_RNA"/>
</dbReference>
<name>A0A7S4UC55_9EUKA</name>
<evidence type="ECO:0000259" key="6">
    <source>
        <dbReference type="PROSITE" id="PS50054"/>
    </source>
</evidence>
<dbReference type="PANTHER" id="PTHR10159:SF519">
    <property type="entry name" value="DUAL SPECIFICITY PROTEIN PHOSPHATASE MPK3"/>
    <property type="match status" value="1"/>
</dbReference>
<dbReference type="InterPro" id="IPR020422">
    <property type="entry name" value="TYR_PHOSPHATASE_DUAL_dom"/>
</dbReference>
<dbReference type="CDD" id="cd14498">
    <property type="entry name" value="DSP"/>
    <property type="match status" value="1"/>
</dbReference>
<dbReference type="PANTHER" id="PTHR10159">
    <property type="entry name" value="DUAL SPECIFICITY PROTEIN PHOSPHATASE"/>
    <property type="match status" value="1"/>
</dbReference>
<evidence type="ECO:0000256" key="5">
    <source>
        <dbReference type="ARBA" id="ARBA00047761"/>
    </source>
</evidence>
<dbReference type="PROSITE" id="PS50054">
    <property type="entry name" value="TYR_PHOSPHATASE_DUAL"/>
    <property type="match status" value="1"/>
</dbReference>
<evidence type="ECO:0000313" key="8">
    <source>
        <dbReference type="EMBL" id="CAE2319626.1"/>
    </source>
</evidence>
<protein>
    <recommendedName>
        <fullName evidence="2">protein-tyrosine-phosphatase</fullName>
        <ecNumber evidence="2">3.1.3.48</ecNumber>
    </recommendedName>
</protein>
<accession>A0A7S4UC55</accession>
<feature type="domain" description="Tyrosine-protein phosphatase" evidence="6">
    <location>
        <begin position="6"/>
        <end position="148"/>
    </location>
</feature>
<evidence type="ECO:0000256" key="4">
    <source>
        <dbReference type="ARBA" id="ARBA00022912"/>
    </source>
</evidence>
<dbReference type="GO" id="GO:0043409">
    <property type="term" value="P:negative regulation of MAPK cascade"/>
    <property type="evidence" value="ECO:0007669"/>
    <property type="project" value="TreeGrafter"/>
</dbReference>
<evidence type="ECO:0000259" key="7">
    <source>
        <dbReference type="PROSITE" id="PS50056"/>
    </source>
</evidence>
<keyword evidence="3" id="KW-0378">Hydrolase</keyword>
<dbReference type="PROSITE" id="PS50056">
    <property type="entry name" value="TYR_PHOSPHATASE_2"/>
    <property type="match status" value="1"/>
</dbReference>
<sequence length="221" mass="24565">MAARSTPDEVLPFLYTGSKWHVSPPILKRLNIQWVVNLYNKKAEPPKGIEPEKFLCCPISDNGDSQMAEQAAKFVAHISKAREKEENVLIHCEGGINRAPTVTMIYLIIGEKYTLRDAMNLVKSKRKQTAPHLGYLTQLVEIEKKEKGENSITVDELVGIFQPPDVVAAGEGKGVSPEVWASIHEAYGKGNVDETIEKLTPFQKMVLLQMANKILKAAAKE</sequence>
<dbReference type="GO" id="GO:0004725">
    <property type="term" value="F:protein tyrosine phosphatase activity"/>
    <property type="evidence" value="ECO:0007669"/>
    <property type="project" value="UniProtKB-EC"/>
</dbReference>
<dbReference type="SUPFAM" id="SSF52799">
    <property type="entry name" value="(Phosphotyrosine protein) phosphatases II"/>
    <property type="match status" value="1"/>
</dbReference>
<dbReference type="SMART" id="SM00195">
    <property type="entry name" value="DSPc"/>
    <property type="match status" value="1"/>
</dbReference>
<gene>
    <name evidence="8" type="ORF">NAES01612_LOCUS17486</name>
</gene>
<organism evidence="8">
    <name type="scientific">Paramoeba aestuarina</name>
    <dbReference type="NCBI Taxonomy" id="180227"/>
    <lineage>
        <taxon>Eukaryota</taxon>
        <taxon>Amoebozoa</taxon>
        <taxon>Discosea</taxon>
        <taxon>Flabellinia</taxon>
        <taxon>Dactylopodida</taxon>
        <taxon>Paramoebidae</taxon>
        <taxon>Paramoeba</taxon>
    </lineage>
</organism>
<dbReference type="InterPro" id="IPR000387">
    <property type="entry name" value="Tyr_Pase_dom"/>
</dbReference>
<dbReference type="GO" id="GO:0004722">
    <property type="term" value="F:protein serine/threonine phosphatase activity"/>
    <property type="evidence" value="ECO:0007669"/>
    <property type="project" value="UniProtKB-EC"/>
</dbReference>
<comment type="catalytic activity">
    <reaction evidence="5">
        <text>O-phospho-L-seryl-[protein] + H2O = L-seryl-[protein] + phosphate</text>
        <dbReference type="Rhea" id="RHEA:20629"/>
        <dbReference type="Rhea" id="RHEA-COMP:9863"/>
        <dbReference type="Rhea" id="RHEA-COMP:11604"/>
        <dbReference type="ChEBI" id="CHEBI:15377"/>
        <dbReference type="ChEBI" id="CHEBI:29999"/>
        <dbReference type="ChEBI" id="CHEBI:43474"/>
        <dbReference type="ChEBI" id="CHEBI:83421"/>
        <dbReference type="EC" id="3.1.3.16"/>
    </reaction>
</comment>
<comment type="similarity">
    <text evidence="1">Belongs to the protein-tyrosine phosphatase family. Non-receptor class dual specificity subfamily.</text>
</comment>
<dbReference type="EC" id="3.1.3.48" evidence="2"/>
<keyword evidence="4" id="KW-0904">Protein phosphatase</keyword>
<dbReference type="AlphaFoldDB" id="A0A7S4UC55"/>
<dbReference type="Pfam" id="PF00782">
    <property type="entry name" value="DSPc"/>
    <property type="match status" value="1"/>
</dbReference>
<dbReference type="GO" id="GO:0005737">
    <property type="term" value="C:cytoplasm"/>
    <property type="evidence" value="ECO:0007669"/>
    <property type="project" value="TreeGrafter"/>
</dbReference>
<proteinExistence type="inferred from homology"/>
<evidence type="ECO:0000256" key="1">
    <source>
        <dbReference type="ARBA" id="ARBA00008601"/>
    </source>
</evidence>